<comment type="caution">
    <text evidence="1">The sequence shown here is derived from an EMBL/GenBank/DDBJ whole genome shotgun (WGS) entry which is preliminary data.</text>
</comment>
<organism evidence="1 2">
    <name type="scientific">Arthrobacter liuii</name>
    <dbReference type="NCBI Taxonomy" id="1476996"/>
    <lineage>
        <taxon>Bacteria</taxon>
        <taxon>Bacillati</taxon>
        <taxon>Actinomycetota</taxon>
        <taxon>Actinomycetes</taxon>
        <taxon>Micrococcales</taxon>
        <taxon>Micrococcaceae</taxon>
        <taxon>Arthrobacter</taxon>
    </lineage>
</organism>
<keyword evidence="2" id="KW-1185">Reference proteome</keyword>
<dbReference type="Gene3D" id="3.40.50.720">
    <property type="entry name" value="NAD(P)-binding Rossmann-like Domain"/>
    <property type="match status" value="1"/>
</dbReference>
<name>A0ABQ2AYR1_9MICC</name>
<dbReference type="Proteomes" id="UP000643279">
    <property type="component" value="Unassembled WGS sequence"/>
</dbReference>
<reference evidence="2" key="1">
    <citation type="journal article" date="2019" name="Int. J. Syst. Evol. Microbiol.">
        <title>The Global Catalogue of Microorganisms (GCM) 10K type strain sequencing project: providing services to taxonomists for standard genome sequencing and annotation.</title>
        <authorList>
            <consortium name="The Broad Institute Genomics Platform"/>
            <consortium name="The Broad Institute Genome Sequencing Center for Infectious Disease"/>
            <person name="Wu L."/>
            <person name="Ma J."/>
        </authorList>
    </citation>
    <scope>NUCLEOTIDE SEQUENCE [LARGE SCALE GENOMIC DNA]</scope>
    <source>
        <strain evidence="2">CGMCC 1.12778</strain>
    </source>
</reference>
<gene>
    <name evidence="1" type="ORF">GCM10007170_30520</name>
</gene>
<protein>
    <recommendedName>
        <fullName evidence="3">D-ribose pyranase</fullName>
    </recommendedName>
</protein>
<proteinExistence type="predicted"/>
<accession>A0ABQ2AYR1</accession>
<evidence type="ECO:0000313" key="1">
    <source>
        <dbReference type="EMBL" id="GGH98299.1"/>
    </source>
</evidence>
<evidence type="ECO:0008006" key="3">
    <source>
        <dbReference type="Google" id="ProtNLM"/>
    </source>
</evidence>
<dbReference type="EMBL" id="BMFW01000016">
    <property type="protein sequence ID" value="GGH98299.1"/>
    <property type="molecule type" value="Genomic_DNA"/>
</dbReference>
<evidence type="ECO:0000313" key="2">
    <source>
        <dbReference type="Proteomes" id="UP000643279"/>
    </source>
</evidence>
<sequence>MVPSGCVCPRYNRRPRMFIPPLIPLVPAGARDPSETAGLLEALGHRDIIDPGDITTARGAEMVLPLWLRLFGALGTPDFTFKVVRRG</sequence>